<dbReference type="EMBL" id="JYDP01003203">
    <property type="protein sequence ID" value="KRY96029.1"/>
    <property type="molecule type" value="Genomic_DNA"/>
</dbReference>
<name>A0A0V1GCQ8_9BILA</name>
<dbReference type="AlphaFoldDB" id="A0A0V1GCQ8"/>
<keyword evidence="2" id="KW-1185">Reference proteome</keyword>
<accession>A0A0V1GCQ8</accession>
<evidence type="ECO:0000313" key="2">
    <source>
        <dbReference type="Proteomes" id="UP000055024"/>
    </source>
</evidence>
<gene>
    <name evidence="1" type="ORF">T11_18134</name>
</gene>
<comment type="caution">
    <text evidence="1">The sequence shown here is derived from an EMBL/GenBank/DDBJ whole genome shotgun (WGS) entry which is preliminary data.</text>
</comment>
<evidence type="ECO:0000313" key="1">
    <source>
        <dbReference type="EMBL" id="KRY96029.1"/>
    </source>
</evidence>
<organism evidence="1 2">
    <name type="scientific">Trichinella zimbabwensis</name>
    <dbReference type="NCBI Taxonomy" id="268475"/>
    <lineage>
        <taxon>Eukaryota</taxon>
        <taxon>Metazoa</taxon>
        <taxon>Ecdysozoa</taxon>
        <taxon>Nematoda</taxon>
        <taxon>Enoplea</taxon>
        <taxon>Dorylaimia</taxon>
        <taxon>Trichinellida</taxon>
        <taxon>Trichinellidae</taxon>
        <taxon>Trichinella</taxon>
    </lineage>
</organism>
<proteinExistence type="predicted"/>
<reference evidence="1 2" key="1">
    <citation type="submission" date="2015-01" db="EMBL/GenBank/DDBJ databases">
        <title>Evolution of Trichinella species and genotypes.</title>
        <authorList>
            <person name="Korhonen P.K."/>
            <person name="Edoardo P."/>
            <person name="Giuseppe L.R."/>
            <person name="Gasser R.B."/>
        </authorList>
    </citation>
    <scope>NUCLEOTIDE SEQUENCE [LARGE SCALE GENOMIC DNA]</scope>
    <source>
        <strain evidence="1">ISS1029</strain>
    </source>
</reference>
<dbReference type="Proteomes" id="UP000055024">
    <property type="component" value="Unassembled WGS sequence"/>
</dbReference>
<sequence>MDGVEERNYSRPRTCLTDRMAMNGRAKCKRSALIKWLIIAQ</sequence>
<protein>
    <submittedName>
        <fullName evidence="1">Uncharacterized protein</fullName>
    </submittedName>
</protein>